<keyword evidence="3" id="KW-1185">Reference proteome</keyword>
<gene>
    <name evidence="2" type="ORF">P5673_021827</name>
</gene>
<dbReference type="EMBL" id="JARQWQ010000057">
    <property type="protein sequence ID" value="KAK2556217.1"/>
    <property type="molecule type" value="Genomic_DNA"/>
</dbReference>
<sequence>QEIDGKALIFLAKEGSASQFNACGLSTVGEQMRLKELVSVLPIVVTKAGHRNKPSKTNIKQLSEMNQRIYKAKRKAIRAAVIQIWSGNAIPTFKHNNEAEEQLQNLVENLNEECSFPVLGFGKEGIKQHPDKRTLKRKVDINDSTNGSSPAADLSDQPDNSNQTMKRKVKIKSSESTSSGSSSAVDLSDQSGNTVSVIDEDSSSNGDSSKEIGLEMIVAKTIICVMYNAIKISDVTRSQLQSSGRKLGLKNLNKEDKNTLACLVAKSLFDNG</sequence>
<feature type="region of interest" description="Disordered" evidence="1">
    <location>
        <begin position="127"/>
        <end position="209"/>
    </location>
</feature>
<protein>
    <submittedName>
        <fullName evidence="2">Uncharacterized protein</fullName>
    </submittedName>
</protein>
<evidence type="ECO:0000313" key="3">
    <source>
        <dbReference type="Proteomes" id="UP001249851"/>
    </source>
</evidence>
<feature type="non-terminal residue" evidence="2">
    <location>
        <position position="272"/>
    </location>
</feature>
<comment type="caution">
    <text evidence="2">The sequence shown here is derived from an EMBL/GenBank/DDBJ whole genome shotgun (WGS) entry which is preliminary data.</text>
</comment>
<reference evidence="2" key="2">
    <citation type="journal article" date="2023" name="Science">
        <title>Genomic signatures of disease resistance in endangered staghorn corals.</title>
        <authorList>
            <person name="Vollmer S.V."/>
            <person name="Selwyn J.D."/>
            <person name="Despard B.A."/>
            <person name="Roesel C.L."/>
        </authorList>
    </citation>
    <scope>NUCLEOTIDE SEQUENCE</scope>
    <source>
        <strain evidence="2">K2</strain>
    </source>
</reference>
<dbReference type="Proteomes" id="UP001249851">
    <property type="component" value="Unassembled WGS sequence"/>
</dbReference>
<dbReference type="AlphaFoldDB" id="A0AAD9V041"/>
<name>A0AAD9V041_ACRCE</name>
<reference evidence="2" key="1">
    <citation type="journal article" date="2023" name="G3 (Bethesda)">
        <title>Whole genome assembly and annotation of the endangered Caribbean coral Acropora cervicornis.</title>
        <authorList>
            <person name="Selwyn J.D."/>
            <person name="Vollmer S.V."/>
        </authorList>
    </citation>
    <scope>NUCLEOTIDE SEQUENCE</scope>
    <source>
        <strain evidence="2">K2</strain>
    </source>
</reference>
<evidence type="ECO:0000313" key="2">
    <source>
        <dbReference type="EMBL" id="KAK2556217.1"/>
    </source>
</evidence>
<feature type="compositionally biased region" description="Low complexity" evidence="1">
    <location>
        <begin position="174"/>
        <end position="191"/>
    </location>
</feature>
<feature type="compositionally biased region" description="Basic and acidic residues" evidence="1">
    <location>
        <begin position="127"/>
        <end position="141"/>
    </location>
</feature>
<proteinExistence type="predicted"/>
<organism evidence="2 3">
    <name type="scientific">Acropora cervicornis</name>
    <name type="common">Staghorn coral</name>
    <dbReference type="NCBI Taxonomy" id="6130"/>
    <lineage>
        <taxon>Eukaryota</taxon>
        <taxon>Metazoa</taxon>
        <taxon>Cnidaria</taxon>
        <taxon>Anthozoa</taxon>
        <taxon>Hexacorallia</taxon>
        <taxon>Scleractinia</taxon>
        <taxon>Astrocoeniina</taxon>
        <taxon>Acroporidae</taxon>
        <taxon>Acropora</taxon>
    </lineage>
</organism>
<feature type="non-terminal residue" evidence="2">
    <location>
        <position position="1"/>
    </location>
</feature>
<evidence type="ECO:0000256" key="1">
    <source>
        <dbReference type="SAM" id="MobiDB-lite"/>
    </source>
</evidence>
<accession>A0AAD9V041</accession>